<evidence type="ECO:0000313" key="2">
    <source>
        <dbReference type="Proteomes" id="UP001165186"/>
    </source>
</evidence>
<protein>
    <submittedName>
        <fullName evidence="1">Uncharacterized protein</fullName>
    </submittedName>
</protein>
<organism evidence="1 2">
    <name type="scientific">Neofusicoccum parvum</name>
    <dbReference type="NCBI Taxonomy" id="310453"/>
    <lineage>
        <taxon>Eukaryota</taxon>
        <taxon>Fungi</taxon>
        <taxon>Dikarya</taxon>
        <taxon>Ascomycota</taxon>
        <taxon>Pezizomycotina</taxon>
        <taxon>Dothideomycetes</taxon>
        <taxon>Dothideomycetes incertae sedis</taxon>
        <taxon>Botryosphaeriales</taxon>
        <taxon>Botryosphaeriaceae</taxon>
        <taxon>Neofusicoccum</taxon>
    </lineage>
</organism>
<name>A0ACB5SK85_9PEZI</name>
<evidence type="ECO:0000313" key="1">
    <source>
        <dbReference type="EMBL" id="GME44909.1"/>
    </source>
</evidence>
<accession>A0ACB5SK85</accession>
<dbReference type="EMBL" id="BSXG01000116">
    <property type="protein sequence ID" value="GME44909.1"/>
    <property type="molecule type" value="Genomic_DNA"/>
</dbReference>
<dbReference type="Proteomes" id="UP001165186">
    <property type="component" value="Unassembled WGS sequence"/>
</dbReference>
<sequence>MDGVKRNIASANSANGANTNMTMDFQVSAAEFNETRQEITKLVLGQQKTLRSMHVVLGVFSLILATVMVTRILYDSWRASKLNVVLRPRKLEWLRSIHTAEVFPLALAVSLIVQMVIIISVQSVNLNRFFEHSCRGVVQLIMPTLFLVGFTNLVFGIETTLRALKGSVQRGKWTATVCVAAIFGCLLVTWIPTIVWVGGNRCFGELIWIPFRYRRVIVPLTSVLLFAYIVLGSLLILKLRYDPNFDADERVSASRMVYYLSFALIEHVSG</sequence>
<proteinExistence type="predicted"/>
<keyword evidence="2" id="KW-1185">Reference proteome</keyword>
<comment type="caution">
    <text evidence="1">The sequence shown here is derived from an EMBL/GenBank/DDBJ whole genome shotgun (WGS) entry which is preliminary data.</text>
</comment>
<gene>
    <name evidence="1" type="primary">g6606</name>
    <name evidence="1" type="ORF">NpPPO83_00006606</name>
</gene>
<reference evidence="1" key="1">
    <citation type="submission" date="2024-09" db="EMBL/GenBank/DDBJ databases">
        <title>Draft Genome Sequences of Neofusicoccum parvum.</title>
        <authorList>
            <person name="Ashida A."/>
            <person name="Camagna M."/>
            <person name="Tanaka A."/>
            <person name="Takemoto D."/>
        </authorList>
    </citation>
    <scope>NUCLEOTIDE SEQUENCE</scope>
    <source>
        <strain evidence="1">PPO83</strain>
    </source>
</reference>